<name>A0AAQ1JY13_9BURK</name>
<dbReference type="Proteomes" id="UP000183529">
    <property type="component" value="Unassembled WGS sequence"/>
</dbReference>
<dbReference type="EMBL" id="FNZM01000026">
    <property type="protein sequence ID" value="SEK14012.1"/>
    <property type="molecule type" value="Genomic_DNA"/>
</dbReference>
<evidence type="ECO:0000313" key="1">
    <source>
        <dbReference type="EMBL" id="SEK14012.1"/>
    </source>
</evidence>
<accession>A0AAQ1JY13</accession>
<sequence length="68" mass="7691">MLGFTSHERQRERGLLAQIVKPWDRCIEVPLRQPATLKCERSPGKKETVAVQRAVSPQVFPWGSADTC</sequence>
<gene>
    <name evidence="1" type="ORF">SAMN05216550_12633</name>
</gene>
<evidence type="ECO:0000313" key="2">
    <source>
        <dbReference type="Proteomes" id="UP000183529"/>
    </source>
</evidence>
<dbReference type="AlphaFoldDB" id="A0AAQ1JY13"/>
<organism evidence="1 2">
    <name type="scientific">Paraburkholderia tropica</name>
    <dbReference type="NCBI Taxonomy" id="92647"/>
    <lineage>
        <taxon>Bacteria</taxon>
        <taxon>Pseudomonadati</taxon>
        <taxon>Pseudomonadota</taxon>
        <taxon>Betaproteobacteria</taxon>
        <taxon>Burkholderiales</taxon>
        <taxon>Burkholderiaceae</taxon>
        <taxon>Paraburkholderia</taxon>
    </lineage>
</organism>
<protein>
    <submittedName>
        <fullName evidence="1">Uncharacterized protein</fullName>
    </submittedName>
</protein>
<comment type="caution">
    <text evidence="1">The sequence shown here is derived from an EMBL/GenBank/DDBJ whole genome shotgun (WGS) entry which is preliminary data.</text>
</comment>
<reference evidence="1 2" key="1">
    <citation type="submission" date="2016-10" db="EMBL/GenBank/DDBJ databases">
        <authorList>
            <person name="Varghese N."/>
            <person name="Submissions S."/>
        </authorList>
    </citation>
    <scope>NUCLEOTIDE SEQUENCE [LARGE SCALE GENOMIC DNA]</scope>
    <source>
        <strain evidence="1 2">LMG 22274</strain>
    </source>
</reference>
<proteinExistence type="predicted"/>